<evidence type="ECO:0000256" key="6">
    <source>
        <dbReference type="ARBA" id="ARBA00022839"/>
    </source>
</evidence>
<evidence type="ECO:0000256" key="3">
    <source>
        <dbReference type="ARBA" id="ARBA00022763"/>
    </source>
</evidence>
<keyword evidence="8" id="KW-0238">DNA-binding</keyword>
<dbReference type="SUPFAM" id="SSF52980">
    <property type="entry name" value="Restriction endonuclease-like"/>
    <property type="match status" value="1"/>
</dbReference>
<dbReference type="InterPro" id="IPR027417">
    <property type="entry name" value="P-loop_NTPase"/>
</dbReference>
<keyword evidence="7 15" id="KW-0067">ATP-binding</keyword>
<evidence type="ECO:0000256" key="4">
    <source>
        <dbReference type="ARBA" id="ARBA00022801"/>
    </source>
</evidence>
<dbReference type="GO" id="GO:0043138">
    <property type="term" value="F:3'-5' DNA helicase activity"/>
    <property type="evidence" value="ECO:0007669"/>
    <property type="project" value="UniProtKB-EC"/>
</dbReference>
<comment type="catalytic activity">
    <reaction evidence="14">
        <text>ATP + H2O = ADP + phosphate + H(+)</text>
        <dbReference type="Rhea" id="RHEA:13065"/>
        <dbReference type="ChEBI" id="CHEBI:15377"/>
        <dbReference type="ChEBI" id="CHEBI:15378"/>
        <dbReference type="ChEBI" id="CHEBI:30616"/>
        <dbReference type="ChEBI" id="CHEBI:43474"/>
        <dbReference type="ChEBI" id="CHEBI:456216"/>
        <dbReference type="EC" id="5.6.2.4"/>
    </reaction>
</comment>
<dbReference type="PANTHER" id="PTHR11070">
    <property type="entry name" value="UVRD / RECB / PCRA DNA HELICASE FAMILY MEMBER"/>
    <property type="match status" value="1"/>
</dbReference>
<evidence type="ECO:0000313" key="21">
    <source>
        <dbReference type="Proteomes" id="UP000247152"/>
    </source>
</evidence>
<dbReference type="OrthoDB" id="9810135at2"/>
<dbReference type="Gene3D" id="1.10.486.10">
    <property type="entry name" value="PCRA, domain 4"/>
    <property type="match status" value="1"/>
</dbReference>
<dbReference type="RefSeq" id="WP_110141487.1">
    <property type="nucleotide sequence ID" value="NZ_QHJG01000003.1"/>
</dbReference>
<dbReference type="Gene3D" id="3.40.50.300">
    <property type="entry name" value="P-loop containing nucleotide triphosphate hydrolases"/>
    <property type="match status" value="3"/>
</dbReference>
<dbReference type="PROSITE" id="PS51198">
    <property type="entry name" value="UVRD_HELICASE_ATP_BIND"/>
    <property type="match status" value="1"/>
</dbReference>
<dbReference type="InterPro" id="IPR011604">
    <property type="entry name" value="PDDEXK-like_dom_sf"/>
</dbReference>
<accession>A0A317U5F8</accession>
<dbReference type="InterPro" id="IPR014016">
    <property type="entry name" value="UvrD-like_ATP-bd"/>
</dbReference>
<evidence type="ECO:0000313" key="18">
    <source>
        <dbReference type="EMBL" id="PWY56401.1"/>
    </source>
</evidence>
<dbReference type="InterPro" id="IPR011335">
    <property type="entry name" value="Restrct_endonuc-II-like"/>
</dbReference>
<dbReference type="EMBL" id="QHJG01000008">
    <property type="protein sequence ID" value="PWY56401.1"/>
    <property type="molecule type" value="Genomic_DNA"/>
</dbReference>
<gene>
    <name evidence="19" type="ORF">DGG96_02730</name>
    <name evidence="18" type="ORF">DGG96_06460</name>
    <name evidence="20" type="ORF">ELY20_03950</name>
</gene>
<reference evidence="19 21" key="1">
    <citation type="submission" date="2018-05" db="EMBL/GenBank/DDBJ databases">
        <title>Legionella qingyii sp.nov., whole genome shotgun sequence.</title>
        <authorList>
            <person name="Wu H."/>
            <person name="Zhu Q."/>
            <person name="Hu C."/>
        </authorList>
    </citation>
    <scope>NUCLEOTIDE SEQUENCE [LARGE SCALE GENOMIC DNA]</scope>
    <source>
        <strain evidence="19 21">HEB18</strain>
    </source>
</reference>
<dbReference type="GO" id="GO:0000725">
    <property type="term" value="P:recombinational repair"/>
    <property type="evidence" value="ECO:0007669"/>
    <property type="project" value="TreeGrafter"/>
</dbReference>
<dbReference type="InterPro" id="IPR038726">
    <property type="entry name" value="PDDEXK_AddAB-type"/>
</dbReference>
<organism evidence="19 21">
    <name type="scientific">Legionella qingyii</name>
    <dbReference type="NCBI Taxonomy" id="2184757"/>
    <lineage>
        <taxon>Bacteria</taxon>
        <taxon>Pseudomonadati</taxon>
        <taxon>Pseudomonadota</taxon>
        <taxon>Gammaproteobacteria</taxon>
        <taxon>Legionellales</taxon>
        <taxon>Legionellaceae</taxon>
        <taxon>Legionella</taxon>
    </lineage>
</organism>
<feature type="domain" description="UvrD-like helicase ATP-binding" evidence="16">
    <location>
        <begin position="1"/>
        <end position="485"/>
    </location>
</feature>
<evidence type="ECO:0000256" key="15">
    <source>
        <dbReference type="PROSITE-ProRule" id="PRU00560"/>
    </source>
</evidence>
<reference evidence="20 22" key="2">
    <citation type="submission" date="2018-12" db="EMBL/GenBank/DDBJ databases">
        <title>Legionella sp,whole genome shotgun sequence.</title>
        <authorList>
            <person name="Wu H."/>
        </authorList>
    </citation>
    <scope>NUCLEOTIDE SEQUENCE [LARGE SCALE GENOMIC DNA]</scope>
    <source>
        <strain evidence="20">Km489</strain>
        <strain evidence="22">km489</strain>
    </source>
</reference>
<comment type="catalytic activity">
    <reaction evidence="11">
        <text>Couples ATP hydrolysis with the unwinding of duplex DNA by translocating in the 3'-5' direction.</text>
        <dbReference type="EC" id="5.6.2.4"/>
    </reaction>
</comment>
<keyword evidence="4 15" id="KW-0378">Hydrolase</keyword>
<evidence type="ECO:0000256" key="13">
    <source>
        <dbReference type="ARBA" id="ARBA00034923"/>
    </source>
</evidence>
<keyword evidence="3" id="KW-0227">DNA damage</keyword>
<proteinExistence type="predicted"/>
<feature type="binding site" evidence="15">
    <location>
        <begin position="22"/>
        <end position="29"/>
    </location>
    <ligand>
        <name>ATP</name>
        <dbReference type="ChEBI" id="CHEBI:30616"/>
    </ligand>
</feature>
<dbReference type="EMBL" id="QHJG01000003">
    <property type="protein sequence ID" value="PWY57243.1"/>
    <property type="molecule type" value="Genomic_DNA"/>
</dbReference>
<dbReference type="Pfam" id="PF00580">
    <property type="entry name" value="UvrD-helicase"/>
    <property type="match status" value="1"/>
</dbReference>
<evidence type="ECO:0000256" key="2">
    <source>
        <dbReference type="ARBA" id="ARBA00022741"/>
    </source>
</evidence>
<evidence type="ECO:0000256" key="9">
    <source>
        <dbReference type="ARBA" id="ARBA00023204"/>
    </source>
</evidence>
<sequence length="1081" mass="124748">MLVDSDQRSQATNPSLSFIVQAPAGSGKTEILTQRYLRLLSTVTAPEQIVALTFTRKAASEMRERIVLALQQAAHHKKANTPHQQMTLDFAHAALQSDAYYQWDLLQQPNRLRVITIDSLCQSINQSIPLLEKQISYSQITEKAESHYLNASRCCIQFALTTPEYQNAIKTLLLHVDNRQDRLLELFTVLLSQRDQWITPLFQARTQEKSAFEHALLLIEQHELKRFTQSLPPHLAQDLTQCARELAIIENNPSSPRYLLKDWYDFQQTTQEIATALSKLLLTGDANFRKSFDHHVGLLSSSCAPDEYKRLKNASKELLNELNEYPDFLEALIQVSNLPKPEYDLEQWDVLQALFLLLPFLVSHLHVLFSEQNEVDFTAISQQALSALGDEENPTDLALYLDHTLHHILVDEFQDTSITQFELLTKLVHGWQEDDGKTLFIVGDPMQSIYRFRQAEVGLFFRAKEQGIGPVKLRSLELSCNFRSTQTIVNWVNHQFSNIFPKQVDIESGAVSFHSSVNVIQDEECSTICALQFKNKEQEAKKLIEIVQYELQTYPHQSIAILVRSRTQLVEITRLLRQHQIPYQGTDITLLTNLGHLRDVWSLTQALLTPANRLSWLAALHSPYCGLALNDIHAIAQFNKKKSIYFALLHLNKIQGLSEEGRIRADFFIRVMHNALTQRYESKLSAWVIQTLKELYMDSILNTEQLNDLEQFWTLLDRHEQDGRLPDLSEFLSELNKLYSQQANPSRLQIMTIHKSKGLEFDTVLLPGLGTQPNRGDSPMLRWLNLPTQKHGNLLLMSPIQAAHQEHCALYDYLSRLDGVKSHYEAQRLLYVAVTRAKSRLYLTDHSERSSKASFKSLLKHIEFTEDNPIHMLEETNLSLPKFGRLPLDYYRNITPDAFDVHLNIKTTPPSLSTNIPRLTGIVTHQLLQWICDHHPGTVAEVPWNLARYELRKSGFDEKMQHEALSSIQEQITRIFEDPIGLWIISKHHQEQNEYELLVEQHGRPITRIIDRTFEDQGKRWIIDFKTGKEDETSMIKHRQQLVEYGSYLTKHTHLPIYCGIYYLSSNHWISWEYEPAGLTV</sequence>
<evidence type="ECO:0000256" key="1">
    <source>
        <dbReference type="ARBA" id="ARBA00022722"/>
    </source>
</evidence>
<dbReference type="GO" id="GO:0033202">
    <property type="term" value="C:DNA helicase complex"/>
    <property type="evidence" value="ECO:0007669"/>
    <property type="project" value="TreeGrafter"/>
</dbReference>
<keyword evidence="22" id="KW-1185">Reference proteome</keyword>
<dbReference type="Proteomes" id="UP000287374">
    <property type="component" value="Unassembled WGS sequence"/>
</dbReference>
<evidence type="ECO:0000313" key="20">
    <source>
        <dbReference type="EMBL" id="RUR24916.1"/>
    </source>
</evidence>
<keyword evidence="9" id="KW-0234">DNA repair</keyword>
<evidence type="ECO:0000313" key="22">
    <source>
        <dbReference type="Proteomes" id="UP000287374"/>
    </source>
</evidence>
<dbReference type="Gene3D" id="3.90.320.10">
    <property type="match status" value="1"/>
</dbReference>
<evidence type="ECO:0000256" key="7">
    <source>
        <dbReference type="ARBA" id="ARBA00022840"/>
    </source>
</evidence>
<evidence type="ECO:0000259" key="16">
    <source>
        <dbReference type="PROSITE" id="PS51198"/>
    </source>
</evidence>
<dbReference type="GO" id="GO:0003677">
    <property type="term" value="F:DNA binding"/>
    <property type="evidence" value="ECO:0007669"/>
    <property type="project" value="UniProtKB-KW"/>
</dbReference>
<keyword evidence="10" id="KW-0413">Isomerase</keyword>
<keyword evidence="5 15" id="KW-0347">Helicase</keyword>
<dbReference type="Pfam" id="PF13361">
    <property type="entry name" value="UvrD_C"/>
    <property type="match status" value="1"/>
</dbReference>
<dbReference type="Pfam" id="PF12705">
    <property type="entry name" value="PDDEXK_1"/>
    <property type="match status" value="1"/>
</dbReference>
<keyword evidence="1" id="KW-0540">Nuclease</keyword>
<evidence type="ECO:0000256" key="10">
    <source>
        <dbReference type="ARBA" id="ARBA00023235"/>
    </source>
</evidence>
<dbReference type="PROSITE" id="PS51217">
    <property type="entry name" value="UVRD_HELICASE_CTER"/>
    <property type="match status" value="1"/>
</dbReference>
<dbReference type="SUPFAM" id="SSF52540">
    <property type="entry name" value="P-loop containing nucleoside triphosphate hydrolases"/>
    <property type="match status" value="1"/>
</dbReference>
<dbReference type="EMBL" id="RZGX01000004">
    <property type="protein sequence ID" value="RUR24916.1"/>
    <property type="molecule type" value="Genomic_DNA"/>
</dbReference>
<comment type="caution">
    <text evidence="19">The sequence shown here is derived from an EMBL/GenBank/DDBJ whole genome shotgun (WGS) entry which is preliminary data.</text>
</comment>
<dbReference type="InterPro" id="IPR000212">
    <property type="entry name" value="DNA_helicase_UvrD/REP"/>
</dbReference>
<dbReference type="InterPro" id="IPR014017">
    <property type="entry name" value="DNA_helicase_UvrD-like_C"/>
</dbReference>
<evidence type="ECO:0000256" key="14">
    <source>
        <dbReference type="ARBA" id="ARBA00048988"/>
    </source>
</evidence>
<evidence type="ECO:0000256" key="5">
    <source>
        <dbReference type="ARBA" id="ARBA00022806"/>
    </source>
</evidence>
<dbReference type="EC" id="5.6.2.4" evidence="12"/>
<keyword evidence="2 15" id="KW-0547">Nucleotide-binding</keyword>
<keyword evidence="6" id="KW-0269">Exonuclease</keyword>
<evidence type="ECO:0000313" key="19">
    <source>
        <dbReference type="EMBL" id="PWY57243.1"/>
    </source>
</evidence>
<dbReference type="Proteomes" id="UP000247152">
    <property type="component" value="Unassembled WGS sequence"/>
</dbReference>
<dbReference type="PANTHER" id="PTHR11070:SF2">
    <property type="entry name" value="ATP-DEPENDENT DNA HELICASE SRS2"/>
    <property type="match status" value="1"/>
</dbReference>
<evidence type="ECO:0000259" key="17">
    <source>
        <dbReference type="PROSITE" id="PS51217"/>
    </source>
</evidence>
<evidence type="ECO:0000256" key="11">
    <source>
        <dbReference type="ARBA" id="ARBA00034617"/>
    </source>
</evidence>
<feature type="domain" description="UvrD-like helicase C-terminal" evidence="17">
    <location>
        <begin position="497"/>
        <end position="758"/>
    </location>
</feature>
<dbReference type="GO" id="GO:0005524">
    <property type="term" value="F:ATP binding"/>
    <property type="evidence" value="ECO:0007669"/>
    <property type="project" value="UniProtKB-UniRule"/>
</dbReference>
<dbReference type="AlphaFoldDB" id="A0A317U5F8"/>
<protein>
    <recommendedName>
        <fullName evidence="12">DNA 3'-5' helicase</fullName>
        <ecNumber evidence="12">5.6.2.4</ecNumber>
    </recommendedName>
    <alternativeName>
        <fullName evidence="13">DNA 3'-5' helicase II</fullName>
    </alternativeName>
</protein>
<evidence type="ECO:0000256" key="8">
    <source>
        <dbReference type="ARBA" id="ARBA00023125"/>
    </source>
</evidence>
<dbReference type="GO" id="GO:0004527">
    <property type="term" value="F:exonuclease activity"/>
    <property type="evidence" value="ECO:0007669"/>
    <property type="project" value="UniProtKB-KW"/>
</dbReference>
<name>A0A317U5F8_9GAMM</name>
<dbReference type="GO" id="GO:0005829">
    <property type="term" value="C:cytosol"/>
    <property type="evidence" value="ECO:0007669"/>
    <property type="project" value="TreeGrafter"/>
</dbReference>
<evidence type="ECO:0000256" key="12">
    <source>
        <dbReference type="ARBA" id="ARBA00034808"/>
    </source>
</evidence>